<sequence>MRFGIFYEHQLPRPWKPDSEQRLYTDALDQIELADRVGFDYVWEVEHHFLEEYSHSAAPEVFLAAASQRTTNIRLGHGIIQLPQQVNHPARVAERVATLDLVSGGRVDFGTGEASSAAELGGFGVARERKREMWQDALDCVTRMFAEEPFAGWNSPHLRMPPRNVIPKPVQKPHPPLWVACSRRETIRLAARNGIGALSFAFVHPEDAATWSRDYYRLLASEECVPAGFAVNANLAVVLPMMCHEDPEEARRRGASGAGFFAYALAHYYGPSRHEPGRGSIWADFAARRPSLGARGDDPLAGALGSPQQLVELVRRYEEAGVDQMIFVLQAGPNRHEHICESLELFGKKVLPVFADGREERERAKAERLAPAIGAALARRAPVRVMARPYQMDEDAEVARIGRRAPAAGPGERLRAARKAARRGGQGLLARFVGGREDRDLERWFGPGQQRLLFGLMARSFDPAKAGGFQGTLEFRLEPAATWTISVRGERARMAQGRAADPALVLAMPAADLLRVLAGTVNPADLLMSGKLRVEGDVTLASRVAEMFGGPSPY</sequence>
<dbReference type="AlphaFoldDB" id="A0A7W8A219"/>
<dbReference type="InterPro" id="IPR011251">
    <property type="entry name" value="Luciferase-like_dom"/>
</dbReference>
<dbReference type="PANTHER" id="PTHR30137">
    <property type="entry name" value="LUCIFERASE-LIKE MONOOXYGENASE"/>
    <property type="match status" value="1"/>
</dbReference>
<dbReference type="SUPFAM" id="SSF51679">
    <property type="entry name" value="Bacterial luciferase-like"/>
    <property type="match status" value="1"/>
</dbReference>
<dbReference type="RefSeq" id="WP_184962586.1">
    <property type="nucleotide sequence ID" value="NZ_JACHIN010000004.1"/>
</dbReference>
<keyword evidence="1" id="KW-0560">Oxidoreductase</keyword>
<accession>A0A7W8A219</accession>
<evidence type="ECO:0000313" key="5">
    <source>
        <dbReference type="EMBL" id="MBB5078142.1"/>
    </source>
</evidence>
<reference evidence="5 6" key="1">
    <citation type="submission" date="2020-08" db="EMBL/GenBank/DDBJ databases">
        <title>Genomic Encyclopedia of Type Strains, Phase IV (KMG-IV): sequencing the most valuable type-strain genomes for metagenomic binning, comparative biology and taxonomic classification.</title>
        <authorList>
            <person name="Goeker M."/>
        </authorList>
    </citation>
    <scope>NUCLEOTIDE SEQUENCE [LARGE SCALE GENOMIC DNA]</scope>
    <source>
        <strain evidence="5 6">DSM 45385</strain>
    </source>
</reference>
<name>A0A7W8A219_9ACTN</name>
<feature type="domain" description="SCP2" evidence="4">
    <location>
        <begin position="464"/>
        <end position="548"/>
    </location>
</feature>
<evidence type="ECO:0000259" key="4">
    <source>
        <dbReference type="Pfam" id="PF02036"/>
    </source>
</evidence>
<proteinExistence type="predicted"/>
<dbReference type="Gene3D" id="3.20.20.30">
    <property type="entry name" value="Luciferase-like domain"/>
    <property type="match status" value="1"/>
</dbReference>
<dbReference type="Pfam" id="PF02036">
    <property type="entry name" value="SCP2"/>
    <property type="match status" value="1"/>
</dbReference>
<evidence type="ECO:0000313" key="6">
    <source>
        <dbReference type="Proteomes" id="UP000568380"/>
    </source>
</evidence>
<dbReference type="Proteomes" id="UP000568380">
    <property type="component" value="Unassembled WGS sequence"/>
</dbReference>
<keyword evidence="2 5" id="KW-0503">Monooxygenase</keyword>
<organism evidence="5 6">
    <name type="scientific">Nonomuraea endophytica</name>
    <dbReference type="NCBI Taxonomy" id="714136"/>
    <lineage>
        <taxon>Bacteria</taxon>
        <taxon>Bacillati</taxon>
        <taxon>Actinomycetota</taxon>
        <taxon>Actinomycetes</taxon>
        <taxon>Streptosporangiales</taxon>
        <taxon>Streptosporangiaceae</taxon>
        <taxon>Nonomuraea</taxon>
    </lineage>
</organism>
<dbReference type="GO" id="GO:0004497">
    <property type="term" value="F:monooxygenase activity"/>
    <property type="evidence" value="ECO:0007669"/>
    <property type="project" value="UniProtKB-KW"/>
</dbReference>
<dbReference type="InterPro" id="IPR050766">
    <property type="entry name" value="Bact_Lucif_Oxidored"/>
</dbReference>
<evidence type="ECO:0000256" key="2">
    <source>
        <dbReference type="ARBA" id="ARBA00023033"/>
    </source>
</evidence>
<dbReference type="PANTHER" id="PTHR30137:SF8">
    <property type="entry name" value="BLR5498 PROTEIN"/>
    <property type="match status" value="1"/>
</dbReference>
<evidence type="ECO:0000259" key="3">
    <source>
        <dbReference type="Pfam" id="PF00296"/>
    </source>
</evidence>
<dbReference type="InterPro" id="IPR036527">
    <property type="entry name" value="SCP2_sterol-bd_dom_sf"/>
</dbReference>
<dbReference type="Gene3D" id="3.30.1050.10">
    <property type="entry name" value="SCP2 sterol-binding domain"/>
    <property type="match status" value="1"/>
</dbReference>
<dbReference type="InterPro" id="IPR003033">
    <property type="entry name" value="SCP2_sterol-bd_dom"/>
</dbReference>
<comment type="caution">
    <text evidence="5">The sequence shown here is derived from an EMBL/GenBank/DDBJ whole genome shotgun (WGS) entry which is preliminary data.</text>
</comment>
<dbReference type="GO" id="GO:0005829">
    <property type="term" value="C:cytosol"/>
    <property type="evidence" value="ECO:0007669"/>
    <property type="project" value="TreeGrafter"/>
</dbReference>
<keyword evidence="6" id="KW-1185">Reference proteome</keyword>
<dbReference type="Pfam" id="PF00296">
    <property type="entry name" value="Bac_luciferase"/>
    <property type="match status" value="1"/>
</dbReference>
<dbReference type="EMBL" id="JACHIN010000004">
    <property type="protein sequence ID" value="MBB5078142.1"/>
    <property type="molecule type" value="Genomic_DNA"/>
</dbReference>
<protein>
    <submittedName>
        <fullName evidence="5">Alkanesulfonate monooxygenase SsuD/methylene tetrahydromethanopterin reductase-like flavin-dependent oxidoreductase (Luciferase family)</fullName>
    </submittedName>
</protein>
<gene>
    <name evidence="5" type="ORF">HNR40_003617</name>
</gene>
<dbReference type="SUPFAM" id="SSF55718">
    <property type="entry name" value="SCP-like"/>
    <property type="match status" value="1"/>
</dbReference>
<feature type="domain" description="Luciferase-like" evidence="3">
    <location>
        <begin position="1"/>
        <end position="324"/>
    </location>
</feature>
<evidence type="ECO:0000256" key="1">
    <source>
        <dbReference type="ARBA" id="ARBA00023002"/>
    </source>
</evidence>
<dbReference type="GO" id="GO:0016705">
    <property type="term" value="F:oxidoreductase activity, acting on paired donors, with incorporation or reduction of molecular oxygen"/>
    <property type="evidence" value="ECO:0007669"/>
    <property type="project" value="InterPro"/>
</dbReference>
<dbReference type="InterPro" id="IPR036661">
    <property type="entry name" value="Luciferase-like_sf"/>
</dbReference>